<name>A0A919Y838_9BACL</name>
<accession>A0A919Y838</accession>
<comment type="similarity">
    <text evidence="1">Belongs to the low molecular weight phosphotyrosine protein phosphatase family.</text>
</comment>
<dbReference type="InterPro" id="IPR023485">
    <property type="entry name" value="Ptyr_pPase"/>
</dbReference>
<evidence type="ECO:0000256" key="3">
    <source>
        <dbReference type="ARBA" id="ARBA00022801"/>
    </source>
</evidence>
<feature type="active site" evidence="6">
    <location>
        <position position="14"/>
    </location>
</feature>
<dbReference type="RefSeq" id="WP_194232988.1">
    <property type="nucleotide sequence ID" value="NZ_AP025343.1"/>
</dbReference>
<dbReference type="PRINTS" id="PR00719">
    <property type="entry name" value="LMWPTPASE"/>
</dbReference>
<evidence type="ECO:0000256" key="4">
    <source>
        <dbReference type="ARBA" id="ARBA00022912"/>
    </source>
</evidence>
<evidence type="ECO:0000259" key="7">
    <source>
        <dbReference type="SMART" id="SM00226"/>
    </source>
</evidence>
<gene>
    <name evidence="8" type="ORF">J34TS1_11320</name>
</gene>
<dbReference type="AlphaFoldDB" id="A0A919Y838"/>
<dbReference type="Proteomes" id="UP000682811">
    <property type="component" value="Unassembled WGS sequence"/>
</dbReference>
<dbReference type="EC" id="3.1.3.48" evidence="2"/>
<keyword evidence="4" id="KW-0904">Protein phosphatase</keyword>
<keyword evidence="3" id="KW-0378">Hydrolase</keyword>
<feature type="active site" description="Nucleophile" evidence="6">
    <location>
        <position position="8"/>
    </location>
</feature>
<dbReference type="InterPro" id="IPR036196">
    <property type="entry name" value="Ptyr_pPase_sf"/>
</dbReference>
<dbReference type="SMART" id="SM00226">
    <property type="entry name" value="LMWPc"/>
    <property type="match status" value="1"/>
</dbReference>
<dbReference type="EMBL" id="BORT01000003">
    <property type="protein sequence ID" value="GIO46367.1"/>
    <property type="molecule type" value="Genomic_DNA"/>
</dbReference>
<dbReference type="FunFam" id="3.40.50.2300:FF:000113">
    <property type="entry name" value="Low molecular weight protein-tyrosine-phosphatase"/>
    <property type="match status" value="1"/>
</dbReference>
<proteinExistence type="inferred from homology"/>
<dbReference type="PANTHER" id="PTHR11717">
    <property type="entry name" value="LOW MOLECULAR WEIGHT PROTEIN TYROSINE PHOSPHATASE"/>
    <property type="match status" value="1"/>
</dbReference>
<dbReference type="InterPro" id="IPR050438">
    <property type="entry name" value="LMW_PTPase"/>
</dbReference>
<dbReference type="InterPro" id="IPR017867">
    <property type="entry name" value="Tyr_phospatase_low_mol_wt"/>
</dbReference>
<feature type="domain" description="Phosphotyrosine protein phosphatase I" evidence="7">
    <location>
        <begin position="2"/>
        <end position="148"/>
    </location>
</feature>
<organism evidence="8 9">
    <name type="scientific">Paenibacillus azoreducens</name>
    <dbReference type="NCBI Taxonomy" id="116718"/>
    <lineage>
        <taxon>Bacteria</taxon>
        <taxon>Bacillati</taxon>
        <taxon>Bacillota</taxon>
        <taxon>Bacilli</taxon>
        <taxon>Bacillales</taxon>
        <taxon>Paenibacillaceae</taxon>
        <taxon>Paenibacillus</taxon>
    </lineage>
</organism>
<dbReference type="Pfam" id="PF01451">
    <property type="entry name" value="LMWPc"/>
    <property type="match status" value="1"/>
</dbReference>
<dbReference type="Gene3D" id="3.40.50.2300">
    <property type="match status" value="1"/>
</dbReference>
<comment type="catalytic activity">
    <reaction evidence="5">
        <text>O-phospho-L-tyrosyl-[protein] + H2O = L-tyrosyl-[protein] + phosphate</text>
        <dbReference type="Rhea" id="RHEA:10684"/>
        <dbReference type="Rhea" id="RHEA-COMP:10136"/>
        <dbReference type="Rhea" id="RHEA-COMP:20101"/>
        <dbReference type="ChEBI" id="CHEBI:15377"/>
        <dbReference type="ChEBI" id="CHEBI:43474"/>
        <dbReference type="ChEBI" id="CHEBI:46858"/>
        <dbReference type="ChEBI" id="CHEBI:61978"/>
        <dbReference type="EC" id="3.1.3.48"/>
    </reaction>
</comment>
<sequence length="154" mass="17378">MVSVLFVCLGNICRSPMAEAIMRNKVEQAGLMEALSVDSAGTGDWHIGNGPHQGTREMLDLHNISYEGIKARQFAGPDFEKFDYIVCMDDSNLNNVKKIPGVKEEKLIKFMDLLPEHELREVPDPYFTGNFEQVYDLLEAGCQALLDKIRSERL</sequence>
<evidence type="ECO:0000256" key="2">
    <source>
        <dbReference type="ARBA" id="ARBA00013064"/>
    </source>
</evidence>
<dbReference type="GO" id="GO:0004725">
    <property type="term" value="F:protein tyrosine phosphatase activity"/>
    <property type="evidence" value="ECO:0007669"/>
    <property type="project" value="UniProtKB-EC"/>
</dbReference>
<evidence type="ECO:0000256" key="1">
    <source>
        <dbReference type="ARBA" id="ARBA00011063"/>
    </source>
</evidence>
<dbReference type="CDD" id="cd16343">
    <property type="entry name" value="LMWPTP"/>
    <property type="match status" value="1"/>
</dbReference>
<evidence type="ECO:0000313" key="8">
    <source>
        <dbReference type="EMBL" id="GIO46367.1"/>
    </source>
</evidence>
<dbReference type="SUPFAM" id="SSF52788">
    <property type="entry name" value="Phosphotyrosine protein phosphatases I"/>
    <property type="match status" value="1"/>
</dbReference>
<evidence type="ECO:0000256" key="5">
    <source>
        <dbReference type="ARBA" id="ARBA00051722"/>
    </source>
</evidence>
<evidence type="ECO:0000256" key="6">
    <source>
        <dbReference type="PIRSR" id="PIRSR617867-1"/>
    </source>
</evidence>
<keyword evidence="9" id="KW-1185">Reference proteome</keyword>
<evidence type="ECO:0000313" key="9">
    <source>
        <dbReference type="Proteomes" id="UP000682811"/>
    </source>
</evidence>
<feature type="active site" description="Proton donor" evidence="6">
    <location>
        <position position="124"/>
    </location>
</feature>
<dbReference type="PANTHER" id="PTHR11717:SF7">
    <property type="entry name" value="LOW MOLECULAR WEIGHT PHOSPHOTYROSINE PROTEIN PHOSPHATASE"/>
    <property type="match status" value="1"/>
</dbReference>
<protein>
    <recommendedName>
        <fullName evidence="2">protein-tyrosine-phosphatase</fullName>
        <ecNumber evidence="2">3.1.3.48</ecNumber>
    </recommendedName>
</protein>
<reference evidence="8 9" key="1">
    <citation type="submission" date="2021-03" db="EMBL/GenBank/DDBJ databases">
        <title>Antimicrobial resistance genes in bacteria isolated from Japanese honey, and their potential for conferring macrolide and lincosamide resistance in the American foulbrood pathogen Paenibacillus larvae.</title>
        <authorList>
            <person name="Okamoto M."/>
            <person name="Kumagai M."/>
            <person name="Kanamori H."/>
            <person name="Takamatsu D."/>
        </authorList>
    </citation>
    <scope>NUCLEOTIDE SEQUENCE [LARGE SCALE GENOMIC DNA]</scope>
    <source>
        <strain evidence="8 9">J34TS1</strain>
    </source>
</reference>
<comment type="caution">
    <text evidence="8">The sequence shown here is derived from an EMBL/GenBank/DDBJ whole genome shotgun (WGS) entry which is preliminary data.</text>
</comment>